<evidence type="ECO:0000256" key="1">
    <source>
        <dbReference type="SAM" id="MobiDB-lite"/>
    </source>
</evidence>
<dbReference type="OrthoDB" id="8477132at2"/>
<gene>
    <name evidence="3" type="ORF">C7446_2648</name>
</gene>
<dbReference type="AlphaFoldDB" id="A0A420WUU8"/>
<feature type="transmembrane region" description="Helical" evidence="2">
    <location>
        <begin position="362"/>
        <end position="381"/>
    </location>
</feature>
<accession>A0A420WUU8</accession>
<evidence type="ECO:0000313" key="4">
    <source>
        <dbReference type="Proteomes" id="UP000281975"/>
    </source>
</evidence>
<feature type="transmembrane region" description="Helical" evidence="2">
    <location>
        <begin position="241"/>
        <end position="263"/>
    </location>
</feature>
<comment type="caution">
    <text evidence="3">The sequence shown here is derived from an EMBL/GenBank/DDBJ whole genome shotgun (WGS) entry which is preliminary data.</text>
</comment>
<evidence type="ECO:0000313" key="3">
    <source>
        <dbReference type="EMBL" id="RKQ97225.1"/>
    </source>
</evidence>
<keyword evidence="2" id="KW-0812">Transmembrane</keyword>
<keyword evidence="2" id="KW-0472">Membrane</keyword>
<feature type="region of interest" description="Disordered" evidence="1">
    <location>
        <begin position="152"/>
        <end position="182"/>
    </location>
</feature>
<feature type="region of interest" description="Disordered" evidence="1">
    <location>
        <begin position="1"/>
        <end position="23"/>
    </location>
</feature>
<feature type="transmembrane region" description="Helical" evidence="2">
    <location>
        <begin position="316"/>
        <end position="342"/>
    </location>
</feature>
<evidence type="ECO:0000256" key="2">
    <source>
        <dbReference type="SAM" id="Phobius"/>
    </source>
</evidence>
<keyword evidence="2" id="KW-1133">Transmembrane helix</keyword>
<organism evidence="3 4">
    <name type="scientific">Kushneria sinocarnis</name>
    <dbReference type="NCBI Taxonomy" id="595502"/>
    <lineage>
        <taxon>Bacteria</taxon>
        <taxon>Pseudomonadati</taxon>
        <taxon>Pseudomonadota</taxon>
        <taxon>Gammaproteobacteria</taxon>
        <taxon>Oceanospirillales</taxon>
        <taxon>Halomonadaceae</taxon>
        <taxon>Kushneria</taxon>
    </lineage>
</organism>
<keyword evidence="4" id="KW-1185">Reference proteome</keyword>
<dbReference type="RefSeq" id="WP_121173552.1">
    <property type="nucleotide sequence ID" value="NZ_RBIN01000007.1"/>
</dbReference>
<reference evidence="3 4" key="1">
    <citation type="submission" date="2018-10" db="EMBL/GenBank/DDBJ databases">
        <title>Genomic Encyclopedia of Type Strains, Phase IV (KMG-IV): sequencing the most valuable type-strain genomes for metagenomic binning, comparative biology and taxonomic classification.</title>
        <authorList>
            <person name="Goeker M."/>
        </authorList>
    </citation>
    <scope>NUCLEOTIDE SEQUENCE [LARGE SCALE GENOMIC DNA]</scope>
    <source>
        <strain evidence="3 4">DSM 23229</strain>
    </source>
</reference>
<dbReference type="EMBL" id="RBIN01000007">
    <property type="protein sequence ID" value="RKQ97225.1"/>
    <property type="molecule type" value="Genomic_DNA"/>
</dbReference>
<feature type="compositionally biased region" description="Basic and acidic residues" evidence="1">
    <location>
        <begin position="152"/>
        <end position="164"/>
    </location>
</feature>
<dbReference type="Proteomes" id="UP000281975">
    <property type="component" value="Unassembled WGS sequence"/>
</dbReference>
<name>A0A420WUU8_9GAMM</name>
<feature type="transmembrane region" description="Helical" evidence="2">
    <location>
        <begin position="275"/>
        <end position="296"/>
    </location>
</feature>
<sequence>MTSCDEPAADHSQEISPASTDATDRDRRVVGLVAAPELPQVIAEQLCHELPDLLTRHLDDHYQWELQMVTDPLTGSADDTSAILGEVRHYHGCQQWDYAICLTDLPIVTRRHVVVADVSVTDGVALISLPALGSVPMLRRLREAILQLVSEMHHGSSDREREQQNEQVQETDAPSRLRGSGARQLMGRRLSECLSPIHRTRPTDERNEIDVRFVSKRNLFGHLRLLSGMVRANRPWTIFPAFRNIVAVAFATGAYGLIFPTMWRLADAYGIWRHVLVMLAAMIAMIVWIILAHGLWEGSRNKARPLLVQLYNATTVITLGTAVLLYYAVLLLLFALAVTLFVPTDLLHTTLGHPIGPMQYATLAWLVTSVATVAGALGAGLESDETVRRATYGYRQRRRHELSHSALTEQNQESEQ</sequence>
<protein>
    <submittedName>
        <fullName evidence="3">Uncharacterized protein</fullName>
    </submittedName>
</protein>
<proteinExistence type="predicted"/>